<dbReference type="Proteomes" id="UP001281410">
    <property type="component" value="Unassembled WGS sequence"/>
</dbReference>
<keyword evidence="2" id="KW-1185">Reference proteome</keyword>
<sequence length="203" mass="22901">MATDMSCLTKNGMWNLTSKDCQLLANGGTNSSKPLLRGMESQSSNFGPNGPLSTNGYVKQGIDTGEMKVDNGLEKNGDIIDLGFTWSKYTWCNKCEGAEMVQERLDRRVCNYQWKNLSECASVDHLEFWRSDHRPILLNVRQFQGTNNCGGVSSARRFHFEECWTDKEDCATIIANSFGNMRLQHGCMAWFGTLRAGLLEFEK</sequence>
<dbReference type="PANTHER" id="PTHR33710">
    <property type="entry name" value="BNAC02G09200D PROTEIN"/>
    <property type="match status" value="1"/>
</dbReference>
<dbReference type="EMBL" id="JANJYJ010000001">
    <property type="protein sequence ID" value="KAK3230833.1"/>
    <property type="molecule type" value="Genomic_DNA"/>
</dbReference>
<reference evidence="1" key="1">
    <citation type="journal article" date="2023" name="Plant J.">
        <title>Genome sequences and population genomics provide insights into the demographic history, inbreeding, and mutation load of two 'living fossil' tree species of Dipteronia.</title>
        <authorList>
            <person name="Feng Y."/>
            <person name="Comes H.P."/>
            <person name="Chen J."/>
            <person name="Zhu S."/>
            <person name="Lu R."/>
            <person name="Zhang X."/>
            <person name="Li P."/>
            <person name="Qiu J."/>
            <person name="Olsen K.M."/>
            <person name="Qiu Y."/>
        </authorList>
    </citation>
    <scope>NUCLEOTIDE SEQUENCE</scope>
    <source>
        <strain evidence="1">NBL</strain>
    </source>
</reference>
<proteinExistence type="predicted"/>
<dbReference type="AlphaFoldDB" id="A0AAE0B6C8"/>
<name>A0AAE0B6C8_9ROSI</name>
<protein>
    <submittedName>
        <fullName evidence="1">Uncharacterized protein</fullName>
    </submittedName>
</protein>
<gene>
    <name evidence="1" type="ORF">Dsin_002714</name>
</gene>
<dbReference type="InterPro" id="IPR036691">
    <property type="entry name" value="Endo/exonu/phosph_ase_sf"/>
</dbReference>
<dbReference type="SUPFAM" id="SSF56219">
    <property type="entry name" value="DNase I-like"/>
    <property type="match status" value="1"/>
</dbReference>
<dbReference type="PANTHER" id="PTHR33710:SF77">
    <property type="entry name" value="DNASE I-LIKE SUPERFAMILY PROTEIN"/>
    <property type="match status" value="1"/>
</dbReference>
<organism evidence="1 2">
    <name type="scientific">Dipteronia sinensis</name>
    <dbReference type="NCBI Taxonomy" id="43782"/>
    <lineage>
        <taxon>Eukaryota</taxon>
        <taxon>Viridiplantae</taxon>
        <taxon>Streptophyta</taxon>
        <taxon>Embryophyta</taxon>
        <taxon>Tracheophyta</taxon>
        <taxon>Spermatophyta</taxon>
        <taxon>Magnoliopsida</taxon>
        <taxon>eudicotyledons</taxon>
        <taxon>Gunneridae</taxon>
        <taxon>Pentapetalae</taxon>
        <taxon>rosids</taxon>
        <taxon>malvids</taxon>
        <taxon>Sapindales</taxon>
        <taxon>Sapindaceae</taxon>
        <taxon>Hippocastanoideae</taxon>
        <taxon>Acereae</taxon>
        <taxon>Dipteronia</taxon>
    </lineage>
</organism>
<accession>A0AAE0B6C8</accession>
<evidence type="ECO:0000313" key="1">
    <source>
        <dbReference type="EMBL" id="KAK3230833.1"/>
    </source>
</evidence>
<comment type="caution">
    <text evidence="1">The sequence shown here is derived from an EMBL/GenBank/DDBJ whole genome shotgun (WGS) entry which is preliminary data.</text>
</comment>
<evidence type="ECO:0000313" key="2">
    <source>
        <dbReference type="Proteomes" id="UP001281410"/>
    </source>
</evidence>